<reference evidence="3 4" key="1">
    <citation type="journal article" date="2013" name="Appl. Environ. Microbiol.">
        <title>Genome analysis suggests that the soil oligotrophic bacterium Agromonas oligotrophica (Bradyrhizobium oligotrophicum) is a nitrogen-fixing symbiont of Aeschynomene indica.</title>
        <authorList>
            <person name="Okubo T."/>
            <person name="Fukushima S."/>
            <person name="Itakura M."/>
            <person name="Oshima K."/>
            <person name="Longtonglang A."/>
            <person name="Teaumroong N."/>
            <person name="Mitsui H."/>
            <person name="Hattori M."/>
            <person name="Hattori R."/>
            <person name="Hattori T."/>
            <person name="Minamisawa K."/>
        </authorList>
    </citation>
    <scope>NUCLEOTIDE SEQUENCE [LARGE SCALE GENOMIC DNA]</scope>
    <source>
        <strain evidence="3 4">S58</strain>
    </source>
</reference>
<evidence type="ECO:0000313" key="4">
    <source>
        <dbReference type="Proteomes" id="UP000011841"/>
    </source>
</evidence>
<dbReference type="eggNOG" id="ENOG5032P3P">
    <property type="taxonomic scope" value="Bacteria"/>
</dbReference>
<keyword evidence="2" id="KW-1133">Transmembrane helix</keyword>
<dbReference type="HOGENOM" id="CLU_796128_0_0_5"/>
<keyword evidence="2" id="KW-0812">Transmembrane</keyword>
<feature type="coiled-coil region" evidence="1">
    <location>
        <begin position="260"/>
        <end position="294"/>
    </location>
</feature>
<dbReference type="Proteomes" id="UP000011841">
    <property type="component" value="Chromosome"/>
</dbReference>
<evidence type="ECO:0000256" key="2">
    <source>
        <dbReference type="SAM" id="Phobius"/>
    </source>
</evidence>
<feature type="transmembrane region" description="Helical" evidence="2">
    <location>
        <begin position="130"/>
        <end position="157"/>
    </location>
</feature>
<accession>M4ZH23</accession>
<gene>
    <name evidence="3" type="ORF">S58_69200</name>
</gene>
<dbReference type="EMBL" id="AP012603">
    <property type="protein sequence ID" value="BAM92886.1"/>
    <property type="molecule type" value="Genomic_DNA"/>
</dbReference>
<keyword evidence="1" id="KW-0175">Coiled coil</keyword>
<dbReference type="GeneID" id="301820590"/>
<sequence length="348" mass="37456">MTEPVPPHPFDDREALAWLRSQPEGHVTVSAAELGRQWGWNRMRTSRRLKAWERAGLISRNAEAIIVTETVTPTVTDGTASVTDAAGVTGVSVTEKAHGSPTRVKLAALIVALALACVSAAFSIDGLTAIFAGAFWPVIIMGAVLEAGKLVAAAWLTEHWTSAPSFLRFVLVLMIGVLMGLNAVGVFGFLTRAHLDHMASIDLALADKTADVEARLGMQSRVVTDIDRRIAQIDAAIDEATRLGRPVGAMTISDQRRRERADIAAERQRESQALANLQIEKAKIDAQRRRAEAEVGPIRYLAELIGIPATDFERAVRLLTLALVAVLDPMAVALLLAAGVHSRRAGSF</sequence>
<dbReference type="RefSeq" id="WP_015669960.1">
    <property type="nucleotide sequence ID" value="NC_020453.1"/>
</dbReference>
<keyword evidence="4" id="KW-1185">Reference proteome</keyword>
<name>M4ZH23_9BRAD</name>
<evidence type="ECO:0000313" key="3">
    <source>
        <dbReference type="EMBL" id="BAM92886.1"/>
    </source>
</evidence>
<protein>
    <submittedName>
        <fullName evidence="3">Uncharacterized protein</fullName>
    </submittedName>
</protein>
<feature type="transmembrane region" description="Helical" evidence="2">
    <location>
        <begin position="318"/>
        <end position="340"/>
    </location>
</feature>
<feature type="transmembrane region" description="Helical" evidence="2">
    <location>
        <begin position="106"/>
        <end position="124"/>
    </location>
</feature>
<dbReference type="KEGG" id="aol:S58_69200"/>
<proteinExistence type="predicted"/>
<dbReference type="PATRIC" id="fig|1245469.3.peg.7076"/>
<dbReference type="AlphaFoldDB" id="M4ZH23"/>
<evidence type="ECO:0000256" key="1">
    <source>
        <dbReference type="SAM" id="Coils"/>
    </source>
</evidence>
<organism evidence="3 4">
    <name type="scientific">Bradyrhizobium oligotrophicum S58</name>
    <dbReference type="NCBI Taxonomy" id="1245469"/>
    <lineage>
        <taxon>Bacteria</taxon>
        <taxon>Pseudomonadati</taxon>
        <taxon>Pseudomonadota</taxon>
        <taxon>Alphaproteobacteria</taxon>
        <taxon>Hyphomicrobiales</taxon>
        <taxon>Nitrobacteraceae</taxon>
        <taxon>Bradyrhizobium</taxon>
    </lineage>
</organism>
<feature type="transmembrane region" description="Helical" evidence="2">
    <location>
        <begin position="169"/>
        <end position="190"/>
    </location>
</feature>
<keyword evidence="2" id="KW-0472">Membrane</keyword>